<dbReference type="SUPFAM" id="SSF56655">
    <property type="entry name" value="Carbohydrate phosphatase"/>
    <property type="match status" value="1"/>
</dbReference>
<dbReference type="AlphaFoldDB" id="A0A194PUS7"/>
<dbReference type="PANTHER" id="PTHR43028">
    <property type="entry name" value="3'(2'),5'-BISPHOSPHATE NUCLEOTIDASE 1"/>
    <property type="match status" value="1"/>
</dbReference>
<dbReference type="GO" id="GO:0012505">
    <property type="term" value="C:endomembrane system"/>
    <property type="evidence" value="ECO:0007669"/>
    <property type="project" value="TreeGrafter"/>
</dbReference>
<dbReference type="InterPro" id="IPR000760">
    <property type="entry name" value="Inositol_monophosphatase-like"/>
</dbReference>
<accession>A0A194PUS7</accession>
<protein>
    <recommendedName>
        <fullName evidence="6">inositol-phosphate phosphatase</fullName>
        <ecNumber evidence="6">3.1.3.25</ecNumber>
    </recommendedName>
    <alternativeName>
        <fullName evidence="13">Myo-inositol monophosphatase A3</fullName>
    </alternativeName>
</protein>
<feature type="binding site" evidence="14">
    <location>
        <position position="113"/>
    </location>
    <ligand>
        <name>Mg(2+)</name>
        <dbReference type="ChEBI" id="CHEBI:18420"/>
        <label>1</label>
        <note>catalytic</note>
    </ligand>
</feature>
<evidence type="ECO:0000256" key="6">
    <source>
        <dbReference type="ARBA" id="ARBA00013106"/>
    </source>
</evidence>
<dbReference type="EMBL" id="KQ459590">
    <property type="protein sequence ID" value="KPI97161.1"/>
    <property type="molecule type" value="Genomic_DNA"/>
</dbReference>
<evidence type="ECO:0000256" key="10">
    <source>
        <dbReference type="ARBA" id="ARBA00022842"/>
    </source>
</evidence>
<evidence type="ECO:0000256" key="8">
    <source>
        <dbReference type="ARBA" id="ARBA00022723"/>
    </source>
</evidence>
<evidence type="ECO:0000256" key="5">
    <source>
        <dbReference type="ARBA" id="ARBA00009759"/>
    </source>
</evidence>
<comment type="cofactor">
    <cofactor evidence="2 14">
        <name>Mg(2+)</name>
        <dbReference type="ChEBI" id="CHEBI:18420"/>
    </cofactor>
</comment>
<name>A0A194PUS7_PAPXU</name>
<dbReference type="Pfam" id="PF00459">
    <property type="entry name" value="Inositol_P"/>
    <property type="match status" value="1"/>
</dbReference>
<keyword evidence="12 15" id="KW-0472">Membrane</keyword>
<dbReference type="STRING" id="66420.A0A194PUS7"/>
<evidence type="ECO:0000256" key="12">
    <source>
        <dbReference type="ARBA" id="ARBA00023136"/>
    </source>
</evidence>
<evidence type="ECO:0000256" key="14">
    <source>
        <dbReference type="PIRSR" id="PIRSR600760-2"/>
    </source>
</evidence>
<feature type="binding site" evidence="14">
    <location>
        <position position="285"/>
    </location>
    <ligand>
        <name>Mg(2+)</name>
        <dbReference type="ChEBI" id="CHEBI:18420"/>
        <label>1</label>
        <note>catalytic</note>
    </ligand>
</feature>
<gene>
    <name evidence="16" type="ORF">RR46_09068</name>
</gene>
<evidence type="ECO:0000256" key="2">
    <source>
        <dbReference type="ARBA" id="ARBA00001946"/>
    </source>
</evidence>
<evidence type="ECO:0000256" key="1">
    <source>
        <dbReference type="ARBA" id="ARBA00001033"/>
    </source>
</evidence>
<comment type="similarity">
    <text evidence="5">Belongs to the inositol monophosphatase superfamily.</text>
</comment>
<keyword evidence="8 14" id="KW-0479">Metal-binding</keyword>
<keyword evidence="10 14" id="KW-0460">Magnesium</keyword>
<dbReference type="GO" id="GO:0005737">
    <property type="term" value="C:cytoplasm"/>
    <property type="evidence" value="ECO:0007669"/>
    <property type="project" value="UniProtKB-ARBA"/>
</dbReference>
<sequence>MNFSGTLRINKFACFTLLFILFVIIYWRSNGGAYPTDKNEIINLKTLLTAAIHAAEYGGSKVMEGTNRDLIIKSKGKTKEGVNDPVTDADQASHCVMFYGLSKTFPKLTIVSEEHSINDPKCEDQEPFNTDTPPPQHRMIENMNNELVFAKDITIWIDPLDATKEYTEGLYQYVTTMVCVAYKGIPIIGVIHYPFPPDNPQTYWGWLAKKTSSNIANVAYQVEYKENPRVVVSISHQGKVSDMARESFGPMTTVTTAAGAGYKVMGVVNGSYDVYLHATAIKKWDLCAGDAIIRTVDGKMTTAKGDYIDYSPDADVKVNEGVLVTRYNHDFYLSQISKNLNNKP</sequence>
<evidence type="ECO:0000256" key="11">
    <source>
        <dbReference type="ARBA" id="ARBA00022989"/>
    </source>
</evidence>
<dbReference type="GO" id="GO:0052834">
    <property type="term" value="F:inositol monophosphate phosphatase activity"/>
    <property type="evidence" value="ECO:0007669"/>
    <property type="project" value="UniProtKB-EC"/>
</dbReference>
<keyword evidence="11 15" id="KW-1133">Transmembrane helix</keyword>
<evidence type="ECO:0000256" key="13">
    <source>
        <dbReference type="ARBA" id="ARBA00042119"/>
    </source>
</evidence>
<feature type="transmembrane region" description="Helical" evidence="15">
    <location>
        <begin position="12"/>
        <end position="29"/>
    </location>
</feature>
<organism evidence="16 17">
    <name type="scientific">Papilio xuthus</name>
    <name type="common">Asian swallowtail butterfly</name>
    <dbReference type="NCBI Taxonomy" id="66420"/>
    <lineage>
        <taxon>Eukaryota</taxon>
        <taxon>Metazoa</taxon>
        <taxon>Ecdysozoa</taxon>
        <taxon>Arthropoda</taxon>
        <taxon>Hexapoda</taxon>
        <taxon>Insecta</taxon>
        <taxon>Pterygota</taxon>
        <taxon>Neoptera</taxon>
        <taxon>Endopterygota</taxon>
        <taxon>Lepidoptera</taxon>
        <taxon>Glossata</taxon>
        <taxon>Ditrysia</taxon>
        <taxon>Papilionoidea</taxon>
        <taxon>Papilionidae</taxon>
        <taxon>Papilioninae</taxon>
        <taxon>Papilio</taxon>
    </lineage>
</organism>
<dbReference type="GO" id="GO:0046872">
    <property type="term" value="F:metal ion binding"/>
    <property type="evidence" value="ECO:0007669"/>
    <property type="project" value="UniProtKB-KW"/>
</dbReference>
<comment type="subcellular location">
    <subcellularLocation>
        <location evidence="3">Membrane</location>
        <topology evidence="3">Single-pass membrane protein</topology>
    </subcellularLocation>
</comment>
<evidence type="ECO:0000256" key="3">
    <source>
        <dbReference type="ARBA" id="ARBA00004167"/>
    </source>
</evidence>
<keyword evidence="7 15" id="KW-0812">Transmembrane</keyword>
<comment type="catalytic activity">
    <reaction evidence="1">
        <text>a myo-inositol phosphate + H2O = myo-inositol + phosphate</text>
        <dbReference type="Rhea" id="RHEA:24056"/>
        <dbReference type="ChEBI" id="CHEBI:15377"/>
        <dbReference type="ChEBI" id="CHEBI:17268"/>
        <dbReference type="ChEBI" id="CHEBI:43474"/>
        <dbReference type="ChEBI" id="CHEBI:84139"/>
        <dbReference type="EC" id="3.1.3.25"/>
    </reaction>
</comment>
<evidence type="ECO:0000256" key="7">
    <source>
        <dbReference type="ARBA" id="ARBA00022692"/>
    </source>
</evidence>
<dbReference type="GO" id="GO:0008254">
    <property type="term" value="F:3'-nucleotidase activity"/>
    <property type="evidence" value="ECO:0007669"/>
    <property type="project" value="TreeGrafter"/>
</dbReference>
<feature type="binding site" evidence="14">
    <location>
        <position position="160"/>
    </location>
    <ligand>
        <name>Mg(2+)</name>
        <dbReference type="ChEBI" id="CHEBI:18420"/>
        <label>1</label>
        <note>catalytic</note>
    </ligand>
</feature>
<dbReference type="EC" id="3.1.3.25" evidence="6"/>
<evidence type="ECO:0000313" key="16">
    <source>
        <dbReference type="EMBL" id="KPI97161.1"/>
    </source>
</evidence>
<keyword evidence="9" id="KW-0378">Hydrolase</keyword>
<dbReference type="FunFam" id="3.30.540.10:FF:000012">
    <property type="entry name" value="Blast:Putative inositol monophosphatase 3"/>
    <property type="match status" value="1"/>
</dbReference>
<feature type="binding site" evidence="14">
    <location>
        <position position="158"/>
    </location>
    <ligand>
        <name>Mg(2+)</name>
        <dbReference type="ChEBI" id="CHEBI:18420"/>
        <label>1</label>
        <note>catalytic</note>
    </ligand>
</feature>
<proteinExistence type="inferred from homology"/>
<dbReference type="Proteomes" id="UP000053268">
    <property type="component" value="Unassembled WGS sequence"/>
</dbReference>
<dbReference type="PANTHER" id="PTHR43028:SF4">
    <property type="entry name" value="INOSITOL MONOPHOSPHATASE 3"/>
    <property type="match status" value="1"/>
</dbReference>
<dbReference type="PRINTS" id="PR00377">
    <property type="entry name" value="IMPHPHTASES"/>
</dbReference>
<evidence type="ECO:0000256" key="4">
    <source>
        <dbReference type="ARBA" id="ARBA00005152"/>
    </source>
</evidence>
<dbReference type="GO" id="GO:0016020">
    <property type="term" value="C:membrane"/>
    <property type="evidence" value="ECO:0007669"/>
    <property type="project" value="UniProtKB-SubCell"/>
</dbReference>
<evidence type="ECO:0000256" key="15">
    <source>
        <dbReference type="SAM" id="Phobius"/>
    </source>
</evidence>
<dbReference type="Gene3D" id="3.30.540.10">
    <property type="entry name" value="Fructose-1,6-Bisphosphatase, subunit A, domain 1"/>
    <property type="match status" value="1"/>
</dbReference>
<feature type="binding site" evidence="14">
    <location>
        <position position="161"/>
    </location>
    <ligand>
        <name>Mg(2+)</name>
        <dbReference type="ChEBI" id="CHEBI:18420"/>
        <label>1</label>
        <note>catalytic</note>
    </ligand>
</feature>
<evidence type="ECO:0000313" key="17">
    <source>
        <dbReference type="Proteomes" id="UP000053268"/>
    </source>
</evidence>
<reference evidence="16 17" key="1">
    <citation type="journal article" date="2015" name="Nat. Commun.">
        <title>Outbred genome sequencing and CRISPR/Cas9 gene editing in butterflies.</title>
        <authorList>
            <person name="Li X."/>
            <person name="Fan D."/>
            <person name="Zhang W."/>
            <person name="Liu G."/>
            <person name="Zhang L."/>
            <person name="Zhao L."/>
            <person name="Fang X."/>
            <person name="Chen L."/>
            <person name="Dong Y."/>
            <person name="Chen Y."/>
            <person name="Ding Y."/>
            <person name="Zhao R."/>
            <person name="Feng M."/>
            <person name="Zhu Y."/>
            <person name="Feng Y."/>
            <person name="Jiang X."/>
            <person name="Zhu D."/>
            <person name="Xiang H."/>
            <person name="Feng X."/>
            <person name="Li S."/>
            <person name="Wang J."/>
            <person name="Zhang G."/>
            <person name="Kronforst M.R."/>
            <person name="Wang W."/>
        </authorList>
    </citation>
    <scope>NUCLEOTIDE SEQUENCE [LARGE SCALE GENOMIC DNA]</scope>
    <source>
        <strain evidence="16">Ya'a_city_454_Px</strain>
        <tissue evidence="16">Whole body</tissue>
    </source>
</reference>
<comment type="pathway">
    <text evidence="4">Polyol metabolism; myo-inositol biosynthesis; myo-inositol from D-glucose 6-phosphate: step 2/2.</text>
</comment>
<dbReference type="Gene3D" id="3.40.190.80">
    <property type="match status" value="1"/>
</dbReference>
<keyword evidence="17" id="KW-1185">Reference proteome</keyword>
<evidence type="ECO:0000256" key="9">
    <source>
        <dbReference type="ARBA" id="ARBA00022801"/>
    </source>
</evidence>
<dbReference type="InterPro" id="IPR050725">
    <property type="entry name" value="CysQ/Inositol_MonoPase"/>
</dbReference>